<dbReference type="EMBL" id="JARQWQ010000041">
    <property type="protein sequence ID" value="KAK2559195.1"/>
    <property type="molecule type" value="Genomic_DNA"/>
</dbReference>
<dbReference type="InterPro" id="IPR011335">
    <property type="entry name" value="Restrct_endonuc-II-like"/>
</dbReference>
<dbReference type="InterPro" id="IPR011604">
    <property type="entry name" value="PDDEXK-like_dom_sf"/>
</dbReference>
<protein>
    <recommendedName>
        <fullName evidence="1">YqaJ viral recombinase domain-containing protein</fullName>
    </recommendedName>
</protein>
<keyword evidence="3" id="KW-1185">Reference proteome</keyword>
<sequence length="218" mass="24458">MAGPLRGDIIKPQPVMEPGESNFQDQCNVNSVPGADCNCNQTTNPAFPVFPFQQSEQDEKPDGLSNNQEVLLHHFIIDEVKFYNIEKTAREQAASQEWQAEKKFRFTCVGSLTSHIELINMEAASPEGKVIDHRCSQTFGLLEIKCLYSKFYVGPSAARTDESFFAENANGKPRLRRGHHYYFQIQGQLGITGESWCHFITCTSKGVSIERILSSGPH</sequence>
<evidence type="ECO:0000259" key="1">
    <source>
        <dbReference type="Pfam" id="PF09588"/>
    </source>
</evidence>
<reference evidence="2" key="1">
    <citation type="journal article" date="2023" name="G3 (Bethesda)">
        <title>Whole genome assembly and annotation of the endangered Caribbean coral Acropora cervicornis.</title>
        <authorList>
            <person name="Selwyn J.D."/>
            <person name="Vollmer S.V."/>
        </authorList>
    </citation>
    <scope>NUCLEOTIDE SEQUENCE</scope>
    <source>
        <strain evidence="2">K2</strain>
    </source>
</reference>
<feature type="domain" description="YqaJ viral recombinase" evidence="1">
    <location>
        <begin position="91"/>
        <end position="194"/>
    </location>
</feature>
<dbReference type="InterPro" id="IPR019080">
    <property type="entry name" value="YqaJ_viral_recombinase"/>
</dbReference>
<dbReference type="Proteomes" id="UP001249851">
    <property type="component" value="Unassembled WGS sequence"/>
</dbReference>
<reference evidence="2" key="2">
    <citation type="journal article" date="2023" name="Science">
        <title>Genomic signatures of disease resistance in endangered staghorn corals.</title>
        <authorList>
            <person name="Vollmer S.V."/>
            <person name="Selwyn J.D."/>
            <person name="Despard B.A."/>
            <person name="Roesel C.L."/>
        </authorList>
    </citation>
    <scope>NUCLEOTIDE SEQUENCE</scope>
    <source>
        <strain evidence="2">K2</strain>
    </source>
</reference>
<name>A0AAD9QE33_ACRCE</name>
<comment type="caution">
    <text evidence="2">The sequence shown here is derived from an EMBL/GenBank/DDBJ whole genome shotgun (WGS) entry which is preliminary data.</text>
</comment>
<dbReference type="Gene3D" id="3.90.320.10">
    <property type="match status" value="1"/>
</dbReference>
<dbReference type="PANTHER" id="PTHR46609:SF8">
    <property type="entry name" value="YQAJ VIRAL RECOMBINASE DOMAIN-CONTAINING PROTEIN"/>
    <property type="match status" value="1"/>
</dbReference>
<evidence type="ECO:0000313" key="3">
    <source>
        <dbReference type="Proteomes" id="UP001249851"/>
    </source>
</evidence>
<organism evidence="2 3">
    <name type="scientific">Acropora cervicornis</name>
    <name type="common">Staghorn coral</name>
    <dbReference type="NCBI Taxonomy" id="6130"/>
    <lineage>
        <taxon>Eukaryota</taxon>
        <taxon>Metazoa</taxon>
        <taxon>Cnidaria</taxon>
        <taxon>Anthozoa</taxon>
        <taxon>Hexacorallia</taxon>
        <taxon>Scleractinia</taxon>
        <taxon>Astrocoeniina</taxon>
        <taxon>Acroporidae</taxon>
        <taxon>Acropora</taxon>
    </lineage>
</organism>
<proteinExistence type="predicted"/>
<dbReference type="Pfam" id="PF09588">
    <property type="entry name" value="YqaJ"/>
    <property type="match status" value="1"/>
</dbReference>
<dbReference type="SUPFAM" id="SSF52980">
    <property type="entry name" value="Restriction endonuclease-like"/>
    <property type="match status" value="1"/>
</dbReference>
<dbReference type="AlphaFoldDB" id="A0AAD9QE33"/>
<dbReference type="PANTHER" id="PTHR46609">
    <property type="entry name" value="EXONUCLEASE, PHAGE-TYPE/RECB, C-TERMINAL DOMAIN-CONTAINING PROTEIN"/>
    <property type="match status" value="1"/>
</dbReference>
<evidence type="ECO:0000313" key="2">
    <source>
        <dbReference type="EMBL" id="KAK2559195.1"/>
    </source>
</evidence>
<accession>A0AAD9QE33</accession>
<gene>
    <name evidence="2" type="ORF">P5673_018331</name>
</gene>
<dbReference type="GO" id="GO:0006281">
    <property type="term" value="P:DNA repair"/>
    <property type="evidence" value="ECO:0007669"/>
    <property type="project" value="UniProtKB-ARBA"/>
</dbReference>
<dbReference type="InterPro" id="IPR051703">
    <property type="entry name" value="NF-kappa-B_Signaling_Reg"/>
</dbReference>